<gene>
    <name evidence="3" type="ORF">GPA10_24270</name>
</gene>
<evidence type="ECO:0000313" key="3">
    <source>
        <dbReference type="EMBL" id="MVO87788.1"/>
    </source>
</evidence>
<keyword evidence="4" id="KW-1185">Reference proteome</keyword>
<dbReference type="GO" id="GO:0016799">
    <property type="term" value="F:hydrolase activity, hydrolyzing N-glycosyl compounds"/>
    <property type="evidence" value="ECO:0007669"/>
    <property type="project" value="InterPro"/>
</dbReference>
<proteinExistence type="predicted"/>
<dbReference type="PANTHER" id="PTHR46190:SF1">
    <property type="entry name" value="SI:CH211-201H21.5"/>
    <property type="match status" value="1"/>
</dbReference>
<dbReference type="InterPro" id="IPR001910">
    <property type="entry name" value="Inosine/uridine_hydrolase_dom"/>
</dbReference>
<evidence type="ECO:0000313" key="4">
    <source>
        <dbReference type="Proteomes" id="UP000483802"/>
    </source>
</evidence>
<feature type="region of interest" description="Disordered" evidence="1">
    <location>
        <begin position="1"/>
        <end position="37"/>
    </location>
</feature>
<evidence type="ECO:0000256" key="1">
    <source>
        <dbReference type="SAM" id="MobiDB-lite"/>
    </source>
</evidence>
<dbReference type="Pfam" id="PF01156">
    <property type="entry name" value="IU_nuc_hydro"/>
    <property type="match status" value="1"/>
</dbReference>
<dbReference type="EMBL" id="WPNZ01000013">
    <property type="protein sequence ID" value="MVO87788.1"/>
    <property type="molecule type" value="Genomic_DNA"/>
</dbReference>
<sequence length="345" mass="36427">MGSDTARRHHEARPAEGSASKCSVPSHTGSSPLSVLVIDTDPGLDDAHALAMALTPSPKRPHVPVAAVCTVAGNVGIDTVTANARWLLGAYGDDAARTPVYRGAGGPLAGPRSEAPDIHGADGLGELGRWPVKQTGEQRTPAALALVETARRHPGRTTLVALGPLTNIALALRLEPELPQLLDRVVVMGGAVHGRGNLTISAEFNTGADPAAADLVLAGFPGLVLLSWETTLAHAFTPDEFTSFFEGTSRAAATLRRIVANRFVTNPSYARRDEYVRADPLAMAVALDPSVVTAAVEHRVYAEYAPGSARHGATAVDWRDTLRDRPAVTIVERLDRGRLLELLQV</sequence>
<dbReference type="InterPro" id="IPR052775">
    <property type="entry name" value="IUN_hydrolase"/>
</dbReference>
<accession>A0A6L6X1S0</accession>
<comment type="caution">
    <text evidence="3">The sequence shown here is derived from an EMBL/GenBank/DDBJ whole genome shotgun (WGS) entry which is preliminary data.</text>
</comment>
<dbReference type="SUPFAM" id="SSF53590">
    <property type="entry name" value="Nucleoside hydrolase"/>
    <property type="match status" value="1"/>
</dbReference>
<protein>
    <submittedName>
        <fullName evidence="3">Nucleoside hydrolase</fullName>
    </submittedName>
</protein>
<dbReference type="Proteomes" id="UP000483802">
    <property type="component" value="Unassembled WGS sequence"/>
</dbReference>
<reference evidence="3 4" key="1">
    <citation type="submission" date="2019-11" db="EMBL/GenBank/DDBJ databases">
        <title>Streptomyces typhae sp. nov., a novel endophytic actinomycete isolated from the root of cattail pollen (Typha angustifolia L.).</title>
        <authorList>
            <person name="Peng C."/>
        </authorList>
    </citation>
    <scope>NUCLEOTIDE SEQUENCE [LARGE SCALE GENOMIC DNA]</scope>
    <source>
        <strain evidence="4">p1417</strain>
    </source>
</reference>
<organism evidence="3 4">
    <name type="scientific">Streptomyces typhae</name>
    <dbReference type="NCBI Taxonomy" id="2681492"/>
    <lineage>
        <taxon>Bacteria</taxon>
        <taxon>Bacillati</taxon>
        <taxon>Actinomycetota</taxon>
        <taxon>Actinomycetes</taxon>
        <taxon>Kitasatosporales</taxon>
        <taxon>Streptomycetaceae</taxon>
        <taxon>Streptomyces</taxon>
    </lineage>
</organism>
<evidence type="ECO:0000259" key="2">
    <source>
        <dbReference type="Pfam" id="PF01156"/>
    </source>
</evidence>
<name>A0A6L6X1S0_9ACTN</name>
<keyword evidence="3" id="KW-0378">Hydrolase</keyword>
<dbReference type="InterPro" id="IPR036452">
    <property type="entry name" value="Ribo_hydro-like"/>
</dbReference>
<feature type="domain" description="Inosine/uridine-preferring nucleoside hydrolase" evidence="2">
    <location>
        <begin position="36"/>
        <end position="340"/>
    </location>
</feature>
<dbReference type="Gene3D" id="3.90.245.10">
    <property type="entry name" value="Ribonucleoside hydrolase-like"/>
    <property type="match status" value="1"/>
</dbReference>
<feature type="compositionally biased region" description="Polar residues" evidence="1">
    <location>
        <begin position="20"/>
        <end position="33"/>
    </location>
</feature>
<dbReference type="AlphaFoldDB" id="A0A6L6X1S0"/>
<dbReference type="PANTHER" id="PTHR46190">
    <property type="entry name" value="SI:CH211-201H21.5-RELATED"/>
    <property type="match status" value="1"/>
</dbReference>